<name>A0A1J7IVT0_9PEZI</name>
<organism evidence="7 8">
    <name type="scientific">Coniochaeta ligniaria NRRL 30616</name>
    <dbReference type="NCBI Taxonomy" id="1408157"/>
    <lineage>
        <taxon>Eukaryota</taxon>
        <taxon>Fungi</taxon>
        <taxon>Dikarya</taxon>
        <taxon>Ascomycota</taxon>
        <taxon>Pezizomycotina</taxon>
        <taxon>Sordariomycetes</taxon>
        <taxon>Sordariomycetidae</taxon>
        <taxon>Coniochaetales</taxon>
        <taxon>Coniochaetaceae</taxon>
        <taxon>Coniochaeta</taxon>
    </lineage>
</organism>
<dbReference type="FunCoup" id="A0A1J7IVT0">
    <property type="interactions" value="21"/>
</dbReference>
<keyword evidence="4 6" id="KW-1133">Transmembrane helix</keyword>
<dbReference type="GO" id="GO:0030026">
    <property type="term" value="P:intracellular manganese ion homeostasis"/>
    <property type="evidence" value="ECO:0007669"/>
    <property type="project" value="InterPro"/>
</dbReference>
<evidence type="ECO:0000313" key="8">
    <source>
        <dbReference type="Proteomes" id="UP000182658"/>
    </source>
</evidence>
<feature type="transmembrane region" description="Helical" evidence="6">
    <location>
        <begin position="170"/>
        <end position="193"/>
    </location>
</feature>
<dbReference type="EMBL" id="KV875102">
    <property type="protein sequence ID" value="OIW25217.1"/>
    <property type="molecule type" value="Genomic_DNA"/>
</dbReference>
<dbReference type="InterPro" id="IPR008217">
    <property type="entry name" value="Ccc1_fam"/>
</dbReference>
<evidence type="ECO:0000313" key="7">
    <source>
        <dbReference type="EMBL" id="OIW25217.1"/>
    </source>
</evidence>
<dbReference type="OrthoDB" id="73465at2759"/>
<dbReference type="InParanoid" id="A0A1J7IVT0"/>
<evidence type="ECO:0000256" key="3">
    <source>
        <dbReference type="ARBA" id="ARBA00022692"/>
    </source>
</evidence>
<protein>
    <submittedName>
        <fullName evidence="7">DUF125-domain-containing protein</fullName>
    </submittedName>
</protein>
<keyword evidence="8" id="KW-1185">Reference proteome</keyword>
<dbReference type="Proteomes" id="UP000182658">
    <property type="component" value="Unassembled WGS sequence"/>
</dbReference>
<comment type="subcellular location">
    <subcellularLocation>
        <location evidence="1">Endomembrane system</location>
        <topology evidence="1">Multi-pass membrane protein</topology>
    </subcellularLocation>
</comment>
<feature type="transmembrane region" description="Helical" evidence="6">
    <location>
        <begin position="37"/>
        <end position="58"/>
    </location>
</feature>
<accession>A0A1J7IVT0</accession>
<evidence type="ECO:0000256" key="6">
    <source>
        <dbReference type="SAM" id="Phobius"/>
    </source>
</evidence>
<evidence type="ECO:0000256" key="1">
    <source>
        <dbReference type="ARBA" id="ARBA00004127"/>
    </source>
</evidence>
<dbReference type="GO" id="GO:0012505">
    <property type="term" value="C:endomembrane system"/>
    <property type="evidence" value="ECO:0007669"/>
    <property type="project" value="UniProtKB-SubCell"/>
</dbReference>
<proteinExistence type="inferred from homology"/>
<dbReference type="Pfam" id="PF01988">
    <property type="entry name" value="VIT1"/>
    <property type="match status" value="1"/>
</dbReference>
<comment type="similarity">
    <text evidence="2">Belongs to the CCC1 family.</text>
</comment>
<evidence type="ECO:0000256" key="5">
    <source>
        <dbReference type="ARBA" id="ARBA00023136"/>
    </source>
</evidence>
<dbReference type="PANTHER" id="PTHR31851">
    <property type="entry name" value="FE(2+)/MN(2+) TRANSPORTER PCL1"/>
    <property type="match status" value="1"/>
</dbReference>
<dbReference type="AlphaFoldDB" id="A0A1J7IVT0"/>
<feature type="non-terminal residue" evidence="7">
    <location>
        <position position="232"/>
    </location>
</feature>
<feature type="transmembrane region" description="Helical" evidence="6">
    <location>
        <begin position="205"/>
        <end position="228"/>
    </location>
</feature>
<feature type="transmembrane region" description="Helical" evidence="6">
    <location>
        <begin position="12"/>
        <end position="31"/>
    </location>
</feature>
<dbReference type="GO" id="GO:0005384">
    <property type="term" value="F:manganese ion transmembrane transporter activity"/>
    <property type="evidence" value="ECO:0007669"/>
    <property type="project" value="InterPro"/>
</dbReference>
<keyword evidence="5 6" id="KW-0472">Membrane</keyword>
<dbReference type="STRING" id="1408157.A0A1J7IVT0"/>
<evidence type="ECO:0000256" key="4">
    <source>
        <dbReference type="ARBA" id="ARBA00022989"/>
    </source>
</evidence>
<keyword evidence="3 6" id="KW-0812">Transmembrane</keyword>
<gene>
    <name evidence="7" type="ORF">CONLIGDRAFT_548239</name>
</gene>
<feature type="non-terminal residue" evidence="7">
    <location>
        <position position="1"/>
    </location>
</feature>
<feature type="transmembrane region" description="Helical" evidence="6">
    <location>
        <begin position="138"/>
        <end position="158"/>
    </location>
</feature>
<evidence type="ECO:0000256" key="2">
    <source>
        <dbReference type="ARBA" id="ARBA00007049"/>
    </source>
</evidence>
<dbReference type="CDD" id="cd02435">
    <property type="entry name" value="CCC1"/>
    <property type="match status" value="1"/>
</dbReference>
<sequence>RITPRLISDATIGLSDGLTVPFALTAGLSALGNTRVVVFGGLAELIAGAISMGLGGYLGAKSETASYAETRLKTRELVEVDPAGAAERSVRLVFEPYGVPGRVATELADHLAASGSEHVVDFITRFEHCAEEPGSSRALMSAMTIAGAYFLGGLVPLLPYFCVGESEVMLGLWISVAVMAVALFSFGYVKTCIVTGWEGARCVRMGLFGGVQMVVVGGAAAGAAMGLVKAFD</sequence>
<reference evidence="7 8" key="1">
    <citation type="submission" date="2016-10" db="EMBL/GenBank/DDBJ databases">
        <title>Draft genome sequence of Coniochaeta ligniaria NRRL30616, a lignocellulolytic fungus for bioabatement of inhibitors in plant biomass hydrolysates.</title>
        <authorList>
            <consortium name="DOE Joint Genome Institute"/>
            <person name="Jimenez D.J."/>
            <person name="Hector R.E."/>
            <person name="Riley R."/>
            <person name="Sun H."/>
            <person name="Grigoriev I.V."/>
            <person name="Van Elsas J.D."/>
            <person name="Nichols N.N."/>
        </authorList>
    </citation>
    <scope>NUCLEOTIDE SEQUENCE [LARGE SCALE GENOMIC DNA]</scope>
    <source>
        <strain evidence="7 8">NRRL 30616</strain>
    </source>
</reference>